<keyword evidence="2" id="KW-1185">Reference proteome</keyword>
<organism evidence="1 2">
    <name type="scientific">Pseudoroseomonas ludipueritiae</name>
    <dbReference type="NCBI Taxonomy" id="198093"/>
    <lineage>
        <taxon>Bacteria</taxon>
        <taxon>Pseudomonadati</taxon>
        <taxon>Pseudomonadota</taxon>
        <taxon>Alphaproteobacteria</taxon>
        <taxon>Acetobacterales</taxon>
        <taxon>Acetobacteraceae</taxon>
        <taxon>Pseudoroseomonas</taxon>
    </lineage>
</organism>
<evidence type="ECO:0000313" key="2">
    <source>
        <dbReference type="Proteomes" id="UP000603940"/>
    </source>
</evidence>
<accession>A0ABR7RF74</accession>
<dbReference type="RefSeq" id="WP_187781106.1">
    <property type="nucleotide sequence ID" value="NZ_JACTUZ010000237.1"/>
</dbReference>
<sequence length="75" mass="7548">QATTQADAPGAFGPRAKAALLDDLNALQARLAAARLRGAGLPEADAAARMAQEASARPDLAAVTVAVRELGRVLG</sequence>
<dbReference type="EMBL" id="JACTUZ010000237">
    <property type="protein sequence ID" value="MBC9180137.1"/>
    <property type="molecule type" value="Genomic_DNA"/>
</dbReference>
<gene>
    <name evidence="1" type="ORF">IBL25_24630</name>
</gene>
<name>A0ABR7RF74_9PROT</name>
<reference evidence="1 2" key="1">
    <citation type="journal article" date="2009" name="Int. J. Syst. Evol. Microbiol.">
        <title>Transfer of Teichococcus ludipueritiae and Muricoccus roseus to the genus Roseomonas, as Roseomonas ludipueritiae comb. nov. and Roseomonas rosea comb. nov., respectively, and emended description of the genus Roseomonas.</title>
        <authorList>
            <person name="Sanchez-Porro C."/>
            <person name="Gallego V."/>
            <person name="Busse H.J."/>
            <person name="Kampfer P."/>
            <person name="Ventosa A."/>
        </authorList>
    </citation>
    <scope>NUCLEOTIDE SEQUENCE [LARGE SCALE GENOMIC DNA]</scope>
    <source>
        <strain evidence="1 2">DSM 14915</strain>
    </source>
</reference>
<feature type="non-terminal residue" evidence="1">
    <location>
        <position position="1"/>
    </location>
</feature>
<dbReference type="Proteomes" id="UP000603940">
    <property type="component" value="Unassembled WGS sequence"/>
</dbReference>
<protein>
    <submittedName>
        <fullName evidence="1">Uncharacterized protein</fullName>
    </submittedName>
</protein>
<comment type="caution">
    <text evidence="1">The sequence shown here is derived from an EMBL/GenBank/DDBJ whole genome shotgun (WGS) entry which is preliminary data.</text>
</comment>
<evidence type="ECO:0000313" key="1">
    <source>
        <dbReference type="EMBL" id="MBC9180137.1"/>
    </source>
</evidence>
<proteinExistence type="predicted"/>